<dbReference type="EMBL" id="CM046397">
    <property type="protein sequence ID" value="KAI8535835.1"/>
    <property type="molecule type" value="Genomic_DNA"/>
</dbReference>
<sequence length="74" mass="8637">MTKKSSSKRMSMSEIRAKWKVLGDKAKQKYIEKAKLSSEAYKEQKVKVDPQENSKVQIFCFLALMFMHNLSTFT</sequence>
<evidence type="ECO:0000313" key="2">
    <source>
        <dbReference type="Proteomes" id="UP001062846"/>
    </source>
</evidence>
<organism evidence="1 2">
    <name type="scientific">Rhododendron molle</name>
    <name type="common">Chinese azalea</name>
    <name type="synonym">Azalea mollis</name>
    <dbReference type="NCBI Taxonomy" id="49168"/>
    <lineage>
        <taxon>Eukaryota</taxon>
        <taxon>Viridiplantae</taxon>
        <taxon>Streptophyta</taxon>
        <taxon>Embryophyta</taxon>
        <taxon>Tracheophyta</taxon>
        <taxon>Spermatophyta</taxon>
        <taxon>Magnoliopsida</taxon>
        <taxon>eudicotyledons</taxon>
        <taxon>Gunneridae</taxon>
        <taxon>Pentapetalae</taxon>
        <taxon>asterids</taxon>
        <taxon>Ericales</taxon>
        <taxon>Ericaceae</taxon>
        <taxon>Ericoideae</taxon>
        <taxon>Rhodoreae</taxon>
        <taxon>Rhododendron</taxon>
    </lineage>
</organism>
<evidence type="ECO:0000313" key="1">
    <source>
        <dbReference type="EMBL" id="KAI8535835.1"/>
    </source>
</evidence>
<accession>A0ACC0M4H2</accession>
<dbReference type="Proteomes" id="UP001062846">
    <property type="component" value="Chromosome 10"/>
</dbReference>
<gene>
    <name evidence="1" type="ORF">RHMOL_Rhmol10G0205500</name>
</gene>
<keyword evidence="2" id="KW-1185">Reference proteome</keyword>
<reference evidence="1" key="1">
    <citation type="submission" date="2022-02" db="EMBL/GenBank/DDBJ databases">
        <title>Plant Genome Project.</title>
        <authorList>
            <person name="Zhang R.-G."/>
        </authorList>
    </citation>
    <scope>NUCLEOTIDE SEQUENCE</scope>
    <source>
        <strain evidence="1">AT1</strain>
    </source>
</reference>
<comment type="caution">
    <text evidence="1">The sequence shown here is derived from an EMBL/GenBank/DDBJ whole genome shotgun (WGS) entry which is preliminary data.</text>
</comment>
<protein>
    <submittedName>
        <fullName evidence="1">Uncharacterized protein</fullName>
    </submittedName>
</protein>
<name>A0ACC0M4H2_RHOML</name>
<proteinExistence type="predicted"/>